<feature type="coiled-coil region" evidence="1">
    <location>
        <begin position="411"/>
        <end position="519"/>
    </location>
</feature>
<keyword evidence="1" id="KW-0175">Coiled coil</keyword>
<keyword evidence="4" id="KW-1185">Reference proteome</keyword>
<proteinExistence type="predicted"/>
<protein>
    <submittedName>
        <fullName evidence="3">Oidioi.mRNA.OKI2018_I69.XSR.g15955.t1.cds</fullName>
    </submittedName>
</protein>
<feature type="compositionally biased region" description="Polar residues" evidence="2">
    <location>
        <begin position="242"/>
        <end position="252"/>
    </location>
</feature>
<sequence>MAGREHEKGIPKKFLIDQKESTFKNTCVKCGHIPRSLYVHFIPKYVQSLRQAEECRRRFCDACLPENYPDSICSVSKCSANIKRGSKALQRIENDISRLVFSCLSTKCKQFLTYDDFGRHSHDIDRSMNKNNKSRTGIPNDSFDSSKGNKVKNPPTQPEDKMYPPLDTFNSKDEGTANSKDEDYSNDNPSIHFSNPSPDQLKYPSKNFEEGQFSYINGNYTDQCPPGPIENTRQHDTVLKTMKNNHSSAKNNKPSEKRPEDVPTYNQEYDSRFSPIEVISTEQTSSYAMDTFDKCQASMQNAFQNLMDGIESLKRESTQKSLAVRSDKEELKDKERQIFVAKNETKKLNERVDELVEIIRQQSGEIDSLKQDQSNATEKILMIESSKTSAEHELIDCQDQLREAYKQIEAQSTLMDSLKRYKEERDELRNKFTDLKENARGSEKAYKDELKNIHDRLDKKYDELASEKENSKRYKDERDHLRKEYNHLKTAHEQTEKFRDLLNDQNERLKEEIAYLKKQKLEAAPRETQTHQQIAGNTLSESMRKSRRPKPTTTTDKHQKM</sequence>
<evidence type="ECO:0000313" key="3">
    <source>
        <dbReference type="EMBL" id="CAG5098764.1"/>
    </source>
</evidence>
<feature type="compositionally biased region" description="Polar residues" evidence="2">
    <location>
        <begin position="186"/>
        <end position="198"/>
    </location>
</feature>
<feature type="compositionally biased region" description="Polar residues" evidence="2">
    <location>
        <begin position="129"/>
        <end position="148"/>
    </location>
</feature>
<feature type="region of interest" description="Disordered" evidence="2">
    <location>
        <begin position="122"/>
        <end position="205"/>
    </location>
</feature>
<evidence type="ECO:0000256" key="2">
    <source>
        <dbReference type="SAM" id="MobiDB-lite"/>
    </source>
</evidence>
<gene>
    <name evidence="3" type="ORF">OKIOD_LOCUS7513</name>
</gene>
<evidence type="ECO:0000313" key="4">
    <source>
        <dbReference type="Proteomes" id="UP001158576"/>
    </source>
</evidence>
<dbReference type="EMBL" id="OU015569">
    <property type="protein sequence ID" value="CAG5098764.1"/>
    <property type="molecule type" value="Genomic_DNA"/>
</dbReference>
<feature type="coiled-coil region" evidence="1">
    <location>
        <begin position="324"/>
        <end position="379"/>
    </location>
</feature>
<feature type="region of interest" description="Disordered" evidence="2">
    <location>
        <begin position="240"/>
        <end position="275"/>
    </location>
</feature>
<dbReference type="Proteomes" id="UP001158576">
    <property type="component" value="Chromosome XSR"/>
</dbReference>
<reference evidence="3 4" key="1">
    <citation type="submission" date="2021-04" db="EMBL/GenBank/DDBJ databases">
        <authorList>
            <person name="Bliznina A."/>
        </authorList>
    </citation>
    <scope>NUCLEOTIDE SEQUENCE [LARGE SCALE GENOMIC DNA]</scope>
</reference>
<organism evidence="3 4">
    <name type="scientific">Oikopleura dioica</name>
    <name type="common">Tunicate</name>
    <dbReference type="NCBI Taxonomy" id="34765"/>
    <lineage>
        <taxon>Eukaryota</taxon>
        <taxon>Metazoa</taxon>
        <taxon>Chordata</taxon>
        <taxon>Tunicata</taxon>
        <taxon>Appendicularia</taxon>
        <taxon>Copelata</taxon>
        <taxon>Oikopleuridae</taxon>
        <taxon>Oikopleura</taxon>
    </lineage>
</organism>
<feature type="compositionally biased region" description="Polar residues" evidence="2">
    <location>
        <begin position="530"/>
        <end position="541"/>
    </location>
</feature>
<accession>A0ABN7SJL4</accession>
<feature type="region of interest" description="Disordered" evidence="2">
    <location>
        <begin position="522"/>
        <end position="561"/>
    </location>
</feature>
<name>A0ABN7SJL4_OIKDI</name>
<evidence type="ECO:0000256" key="1">
    <source>
        <dbReference type="SAM" id="Coils"/>
    </source>
</evidence>
<feature type="compositionally biased region" description="Basic and acidic residues" evidence="2">
    <location>
        <begin position="170"/>
        <end position="183"/>
    </location>
</feature>